<name>A0A1X0QNZ7_RHIZD</name>
<evidence type="ECO:0000313" key="1">
    <source>
        <dbReference type="EMBL" id="ORE01482.1"/>
    </source>
</evidence>
<dbReference type="AlphaFoldDB" id="A0A1X0QNZ7"/>
<sequence>PDGKPQSCTCGYDHFTRAHAIHCLDMHDCSQLPRTIDDPLSYCLNKIPKRPPKSPYTFETW</sequence>
<protein>
    <submittedName>
        <fullName evidence="1">Uncharacterized protein</fullName>
    </submittedName>
</protein>
<reference evidence="1" key="1">
    <citation type="journal article" date="2016" name="Proc. Natl. Acad. Sci. U.S.A.">
        <title>Lipid metabolic changes in an early divergent fungus govern the establishment of a mutualistic symbiosis with endobacteria.</title>
        <authorList>
            <person name="Lastovetsky O.A."/>
            <person name="Gaspar M.L."/>
            <person name="Mondo S.J."/>
            <person name="LaButti K.M."/>
            <person name="Sandor L."/>
            <person name="Grigoriev I.V."/>
            <person name="Henry S.A."/>
            <person name="Pawlowska T.E."/>
        </authorList>
    </citation>
    <scope>NUCLEOTIDE SEQUENCE [LARGE SCALE GENOMIC DNA]</scope>
    <source>
        <strain evidence="1">ATCC 52814</strain>
    </source>
</reference>
<gene>
    <name evidence="1" type="ORF">BCV72DRAFT_171470</name>
</gene>
<proteinExistence type="predicted"/>
<feature type="non-terminal residue" evidence="1">
    <location>
        <position position="1"/>
    </location>
</feature>
<dbReference type="VEuPathDB" id="FungiDB:BCV72DRAFT_171470"/>
<dbReference type="Proteomes" id="UP000242414">
    <property type="component" value="Unassembled WGS sequence"/>
</dbReference>
<dbReference type="EMBL" id="KV922130">
    <property type="protein sequence ID" value="ORE01482.1"/>
    <property type="molecule type" value="Genomic_DNA"/>
</dbReference>
<accession>A0A1X0QNZ7</accession>
<feature type="non-terminal residue" evidence="1">
    <location>
        <position position="61"/>
    </location>
</feature>
<organism evidence="1">
    <name type="scientific">Rhizopus microsporus var. microsporus</name>
    <dbReference type="NCBI Taxonomy" id="86635"/>
    <lineage>
        <taxon>Eukaryota</taxon>
        <taxon>Fungi</taxon>
        <taxon>Fungi incertae sedis</taxon>
        <taxon>Mucoromycota</taxon>
        <taxon>Mucoromycotina</taxon>
        <taxon>Mucoromycetes</taxon>
        <taxon>Mucorales</taxon>
        <taxon>Mucorineae</taxon>
        <taxon>Rhizopodaceae</taxon>
        <taxon>Rhizopus</taxon>
    </lineage>
</organism>